<dbReference type="PANTHER" id="PTHR23501:SF197">
    <property type="entry name" value="COMD"/>
    <property type="match status" value="1"/>
</dbReference>
<proteinExistence type="inferred from homology"/>
<feature type="compositionally biased region" description="Polar residues" evidence="8">
    <location>
        <begin position="53"/>
        <end position="63"/>
    </location>
</feature>
<dbReference type="FunFam" id="1.20.1720.10:FF:000004">
    <property type="entry name" value="EmrB/QacA family drug resistance transporter"/>
    <property type="match status" value="1"/>
</dbReference>
<dbReference type="CDD" id="cd17502">
    <property type="entry name" value="MFS_Azr1_MDR_like"/>
    <property type="match status" value="1"/>
</dbReference>
<protein>
    <submittedName>
        <fullName evidence="11">MFS transporter</fullName>
    </submittedName>
</protein>
<dbReference type="AlphaFoldDB" id="A0A975M2Z4"/>
<feature type="transmembrane region" description="Helical" evidence="9">
    <location>
        <begin position="99"/>
        <end position="124"/>
    </location>
</feature>
<gene>
    <name evidence="11" type="ORF">KKR91_10445</name>
</gene>
<evidence type="ECO:0000256" key="5">
    <source>
        <dbReference type="ARBA" id="ARBA00022692"/>
    </source>
</evidence>
<name>A0A975M2Z4_9MICC</name>
<feature type="transmembrane region" description="Helical" evidence="9">
    <location>
        <begin position="255"/>
        <end position="277"/>
    </location>
</feature>
<dbReference type="InterPro" id="IPR004638">
    <property type="entry name" value="EmrB-like"/>
</dbReference>
<feature type="transmembrane region" description="Helical" evidence="9">
    <location>
        <begin position="560"/>
        <end position="578"/>
    </location>
</feature>
<comment type="subcellular location">
    <subcellularLocation>
        <location evidence="1">Cell membrane</location>
        <topology evidence="1">Multi-pass membrane protein</topology>
    </subcellularLocation>
</comment>
<sequence>MEGAVLSARAWQQLRGPAGRRLPRRRHLTARFNAHGAEPTHPAARSATDLGSPASSYRRSPSDTLAAPPQPPVRGESTGPGQPAAHSGEAPAPHSRRQIVLVFTGLIFAVLISALDQTIVATALPTIVGDLQGLDHLSWVITAYLLTSTIGLPIYGKLGDLLGRKNIFVFAIVVFLIGSALSGQAHSMAELIAYRALQGVGGGGLIIGAQAIIGDVVSARQRGRYMGLIGAAFGLASVSGPLLGGYLTEYWSWRWVFYINLPLGAIALAVIITSLHLPARTGQRPPLDYPGAALLALTSSALVMLTSWGGTTFPWTSPQILGLGVLAAVGVAVFIPVELRAAEPILPLRLFGNRNFLVCTLVGLSVGLAMFGSISYLPTFLQMVNGASATVSGLMMLPMTAGLLLTSIGTGQLISRTGKYKIYPVLGAAVMIVGLLLLSRISNTTPYWFTALGMFVLGLGIGALMQNLVLIVQNSVPAQDMGTGVSSANYFRQMGGSLGIAVYGSFFIKRLNDQVADAPAQASGVLRNGVNSISPAELKMLPEPVQDFIARAFGDALPPIFLLGIPALGAGLILTLFIQQIPLSETPRLAAGAEARTGRP</sequence>
<dbReference type="EMBL" id="CP076022">
    <property type="protein sequence ID" value="QWC08952.1"/>
    <property type="molecule type" value="Genomic_DNA"/>
</dbReference>
<dbReference type="PRINTS" id="PR01036">
    <property type="entry name" value="TCRTETB"/>
</dbReference>
<feature type="transmembrane region" description="Helical" evidence="9">
    <location>
        <begin position="225"/>
        <end position="243"/>
    </location>
</feature>
<keyword evidence="3" id="KW-0813">Transport</keyword>
<dbReference type="PANTHER" id="PTHR23501">
    <property type="entry name" value="MAJOR FACILITATOR SUPERFAMILY"/>
    <property type="match status" value="1"/>
</dbReference>
<dbReference type="SUPFAM" id="SSF103473">
    <property type="entry name" value="MFS general substrate transporter"/>
    <property type="match status" value="1"/>
</dbReference>
<keyword evidence="5 9" id="KW-0812">Transmembrane</keyword>
<dbReference type="Gene3D" id="1.20.1250.20">
    <property type="entry name" value="MFS general substrate transporter like domains"/>
    <property type="match status" value="1"/>
</dbReference>
<feature type="transmembrane region" description="Helical" evidence="9">
    <location>
        <begin position="315"/>
        <end position="335"/>
    </location>
</feature>
<dbReference type="GO" id="GO:0022857">
    <property type="term" value="F:transmembrane transporter activity"/>
    <property type="evidence" value="ECO:0007669"/>
    <property type="project" value="InterPro"/>
</dbReference>
<evidence type="ECO:0000256" key="8">
    <source>
        <dbReference type="SAM" id="MobiDB-lite"/>
    </source>
</evidence>
<feature type="transmembrane region" description="Helical" evidence="9">
    <location>
        <begin position="356"/>
        <end position="377"/>
    </location>
</feature>
<dbReference type="InterPro" id="IPR011701">
    <property type="entry name" value="MFS"/>
</dbReference>
<evidence type="ECO:0000313" key="12">
    <source>
        <dbReference type="Proteomes" id="UP000676885"/>
    </source>
</evidence>
<evidence type="ECO:0000256" key="9">
    <source>
        <dbReference type="SAM" id="Phobius"/>
    </source>
</evidence>
<feature type="transmembrane region" description="Helical" evidence="9">
    <location>
        <begin position="136"/>
        <end position="155"/>
    </location>
</feature>
<evidence type="ECO:0000256" key="2">
    <source>
        <dbReference type="ARBA" id="ARBA00007520"/>
    </source>
</evidence>
<dbReference type="GO" id="GO:0005886">
    <property type="term" value="C:plasma membrane"/>
    <property type="evidence" value="ECO:0007669"/>
    <property type="project" value="UniProtKB-SubCell"/>
</dbReference>
<evidence type="ECO:0000256" key="3">
    <source>
        <dbReference type="ARBA" id="ARBA00022448"/>
    </source>
</evidence>
<evidence type="ECO:0000256" key="4">
    <source>
        <dbReference type="ARBA" id="ARBA00022475"/>
    </source>
</evidence>
<keyword evidence="7 9" id="KW-0472">Membrane</keyword>
<dbReference type="PROSITE" id="PS50850">
    <property type="entry name" value="MFS"/>
    <property type="match status" value="1"/>
</dbReference>
<evidence type="ECO:0000256" key="1">
    <source>
        <dbReference type="ARBA" id="ARBA00004651"/>
    </source>
</evidence>
<reference evidence="11 12" key="1">
    <citation type="submission" date="2021-05" db="EMBL/GenBank/DDBJ databases">
        <title>Novel species in genus Arthrobacter.</title>
        <authorList>
            <person name="Zhang G."/>
        </authorList>
    </citation>
    <scope>NUCLEOTIDE SEQUENCE [LARGE SCALE GENOMIC DNA]</scope>
    <source>
        <strain evidence="12">zg-ZUI227</strain>
    </source>
</reference>
<dbReference type="KEGG" id="ajg:KKR91_10445"/>
<dbReference type="InterPro" id="IPR036259">
    <property type="entry name" value="MFS_trans_sf"/>
</dbReference>
<feature type="transmembrane region" description="Helical" evidence="9">
    <location>
        <begin position="192"/>
        <end position="213"/>
    </location>
</feature>
<evidence type="ECO:0000259" key="10">
    <source>
        <dbReference type="PROSITE" id="PS50850"/>
    </source>
</evidence>
<feature type="region of interest" description="Disordered" evidence="8">
    <location>
        <begin position="15"/>
        <end position="92"/>
    </location>
</feature>
<feature type="transmembrane region" description="Helical" evidence="9">
    <location>
        <begin position="167"/>
        <end position="186"/>
    </location>
</feature>
<dbReference type="Pfam" id="PF07690">
    <property type="entry name" value="MFS_1"/>
    <property type="match status" value="1"/>
</dbReference>
<feature type="transmembrane region" description="Helical" evidence="9">
    <location>
        <begin position="422"/>
        <end position="441"/>
    </location>
</feature>
<evidence type="ECO:0000313" key="11">
    <source>
        <dbReference type="EMBL" id="QWC08952.1"/>
    </source>
</evidence>
<feature type="transmembrane region" description="Helical" evidence="9">
    <location>
        <begin position="289"/>
        <end position="309"/>
    </location>
</feature>
<dbReference type="Gene3D" id="1.20.1720.10">
    <property type="entry name" value="Multidrug resistance protein D"/>
    <property type="match status" value="1"/>
</dbReference>
<evidence type="ECO:0000256" key="7">
    <source>
        <dbReference type="ARBA" id="ARBA00023136"/>
    </source>
</evidence>
<organism evidence="11 12">
    <name type="scientific">Arthrobacter jiangjiafuii</name>
    <dbReference type="NCBI Taxonomy" id="2817475"/>
    <lineage>
        <taxon>Bacteria</taxon>
        <taxon>Bacillati</taxon>
        <taxon>Actinomycetota</taxon>
        <taxon>Actinomycetes</taxon>
        <taxon>Micrococcales</taxon>
        <taxon>Micrococcaceae</taxon>
        <taxon>Arthrobacter</taxon>
    </lineage>
</organism>
<dbReference type="InterPro" id="IPR020846">
    <property type="entry name" value="MFS_dom"/>
</dbReference>
<comment type="similarity">
    <text evidence="2">Belongs to the major facilitator superfamily. TCR/Tet family.</text>
</comment>
<evidence type="ECO:0000256" key="6">
    <source>
        <dbReference type="ARBA" id="ARBA00022989"/>
    </source>
</evidence>
<accession>A0A975M2Z4</accession>
<feature type="transmembrane region" description="Helical" evidence="9">
    <location>
        <begin position="389"/>
        <end position="410"/>
    </location>
</feature>
<feature type="domain" description="Major facilitator superfamily (MFS) profile" evidence="10">
    <location>
        <begin position="102"/>
        <end position="582"/>
    </location>
</feature>
<keyword evidence="4" id="KW-1003">Cell membrane</keyword>
<dbReference type="NCBIfam" id="TIGR00711">
    <property type="entry name" value="efflux_EmrB"/>
    <property type="match status" value="1"/>
</dbReference>
<keyword evidence="12" id="KW-1185">Reference proteome</keyword>
<feature type="transmembrane region" description="Helical" evidence="9">
    <location>
        <begin position="447"/>
        <end position="470"/>
    </location>
</feature>
<dbReference type="Proteomes" id="UP000676885">
    <property type="component" value="Chromosome"/>
</dbReference>
<keyword evidence="6 9" id="KW-1133">Transmembrane helix</keyword>